<dbReference type="InterPro" id="IPR015358">
    <property type="entry name" value="Tscrpt_reg_MerR_DNA-bd"/>
</dbReference>
<dbReference type="InterPro" id="IPR010211">
    <property type="entry name" value="Redox-sen_tscrpt-act_SoxR"/>
</dbReference>
<evidence type="ECO:0000256" key="6">
    <source>
        <dbReference type="ARBA" id="ARBA00023125"/>
    </source>
</evidence>
<evidence type="ECO:0000256" key="5">
    <source>
        <dbReference type="ARBA" id="ARBA00023015"/>
    </source>
</evidence>
<feature type="domain" description="HTH merR-type" evidence="8">
    <location>
        <begin position="11"/>
        <end position="79"/>
    </location>
</feature>
<comment type="caution">
    <text evidence="9">The sequence shown here is derived from an EMBL/GenBank/DDBJ whole genome shotgun (WGS) entry which is preliminary data.</text>
</comment>
<reference evidence="9 10" key="1">
    <citation type="submission" date="2019-04" db="EMBL/GenBank/DDBJ databases">
        <title>Sphingomonas psychrotolerans sp. nov., isolated from soil in the Tianshan Mountains, Xinjiang, China.</title>
        <authorList>
            <person name="Luo Y."/>
            <person name="Sheng H."/>
        </authorList>
    </citation>
    <scope>NUCLEOTIDE SEQUENCE [LARGE SCALE GENOMIC DNA]</scope>
    <source>
        <strain evidence="9 10">KIS18-15</strain>
    </source>
</reference>
<accession>A0A4S1WNN3</accession>
<dbReference type="GO" id="GO:0003700">
    <property type="term" value="F:DNA-binding transcription factor activity"/>
    <property type="evidence" value="ECO:0007669"/>
    <property type="project" value="InterPro"/>
</dbReference>
<keyword evidence="4" id="KW-0411">Iron-sulfur</keyword>
<dbReference type="InterPro" id="IPR047057">
    <property type="entry name" value="MerR_fam"/>
</dbReference>
<name>A0A4S1WNN3_9SPHN</name>
<dbReference type="GO" id="GO:0046872">
    <property type="term" value="F:metal ion binding"/>
    <property type="evidence" value="ECO:0007669"/>
    <property type="project" value="UniProtKB-KW"/>
</dbReference>
<dbReference type="InterPro" id="IPR000551">
    <property type="entry name" value="MerR-type_HTH_dom"/>
</dbReference>
<keyword evidence="7" id="KW-0804">Transcription</keyword>
<dbReference type="Pfam" id="PF00376">
    <property type="entry name" value="MerR"/>
    <property type="match status" value="1"/>
</dbReference>
<dbReference type="PANTHER" id="PTHR30204">
    <property type="entry name" value="REDOX-CYCLING DRUG-SENSING TRANSCRIPTIONAL ACTIVATOR SOXR"/>
    <property type="match status" value="1"/>
</dbReference>
<keyword evidence="6" id="KW-0238">DNA-binding</keyword>
<dbReference type="PRINTS" id="PR00040">
    <property type="entry name" value="HTHMERR"/>
</dbReference>
<evidence type="ECO:0000259" key="8">
    <source>
        <dbReference type="PROSITE" id="PS50937"/>
    </source>
</evidence>
<evidence type="ECO:0000313" key="9">
    <source>
        <dbReference type="EMBL" id="TGX44513.1"/>
    </source>
</evidence>
<protein>
    <submittedName>
        <fullName evidence="9">Redox-sensitive transcriptional activator SoxR</fullName>
    </submittedName>
</protein>
<dbReference type="NCBIfam" id="TIGR01950">
    <property type="entry name" value="SoxR"/>
    <property type="match status" value="1"/>
</dbReference>
<keyword evidence="5" id="KW-0805">Transcription regulation</keyword>
<evidence type="ECO:0000313" key="10">
    <source>
        <dbReference type="Proteomes" id="UP000309848"/>
    </source>
</evidence>
<evidence type="ECO:0000256" key="1">
    <source>
        <dbReference type="ARBA" id="ARBA00022714"/>
    </source>
</evidence>
<evidence type="ECO:0000256" key="7">
    <source>
        <dbReference type="ARBA" id="ARBA00023163"/>
    </source>
</evidence>
<dbReference type="GO" id="GO:0003677">
    <property type="term" value="F:DNA binding"/>
    <property type="evidence" value="ECO:0007669"/>
    <property type="project" value="UniProtKB-KW"/>
</dbReference>
<gene>
    <name evidence="9" type="primary">soxR</name>
    <name evidence="9" type="ORF">E5A74_06975</name>
</gene>
<keyword evidence="10" id="KW-1185">Reference proteome</keyword>
<dbReference type="SMART" id="SM00422">
    <property type="entry name" value="HTH_MERR"/>
    <property type="match status" value="1"/>
</dbReference>
<organism evidence="9 10">
    <name type="scientific">Sphingomonas naasensis</name>
    <dbReference type="NCBI Taxonomy" id="1344951"/>
    <lineage>
        <taxon>Bacteria</taxon>
        <taxon>Pseudomonadati</taxon>
        <taxon>Pseudomonadota</taxon>
        <taxon>Alphaproteobacteria</taxon>
        <taxon>Sphingomonadales</taxon>
        <taxon>Sphingomonadaceae</taxon>
        <taxon>Sphingomonas</taxon>
    </lineage>
</organism>
<dbReference type="Proteomes" id="UP000309848">
    <property type="component" value="Unassembled WGS sequence"/>
</dbReference>
<keyword evidence="1" id="KW-0001">2Fe-2S</keyword>
<evidence type="ECO:0000256" key="4">
    <source>
        <dbReference type="ARBA" id="ARBA00023014"/>
    </source>
</evidence>
<dbReference type="InterPro" id="IPR009061">
    <property type="entry name" value="DNA-bd_dom_put_sf"/>
</dbReference>
<proteinExistence type="predicted"/>
<dbReference type="GO" id="GO:0051537">
    <property type="term" value="F:2 iron, 2 sulfur cluster binding"/>
    <property type="evidence" value="ECO:0007669"/>
    <property type="project" value="UniProtKB-KW"/>
</dbReference>
<dbReference type="PANTHER" id="PTHR30204:SF0">
    <property type="entry name" value="REDOX-SENSITIVE TRANSCRIPTIONAL ACTIVATOR SOXR"/>
    <property type="match status" value="1"/>
</dbReference>
<evidence type="ECO:0000256" key="3">
    <source>
        <dbReference type="ARBA" id="ARBA00023004"/>
    </source>
</evidence>
<dbReference type="OrthoDB" id="9802944at2"/>
<dbReference type="Gene3D" id="1.10.1660.10">
    <property type="match status" value="1"/>
</dbReference>
<dbReference type="Pfam" id="PF09278">
    <property type="entry name" value="MerR-DNA-bind"/>
    <property type="match status" value="1"/>
</dbReference>
<dbReference type="PROSITE" id="PS50937">
    <property type="entry name" value="HTH_MERR_2"/>
    <property type="match status" value="1"/>
</dbReference>
<sequence>MTVPGNRGNELLTIGELAARTGLSVSAVRFYERKGLVHPIRTSGNQRRFLRADIRRVSFALIAQQLGFTLPQIAAELGKLPEGSAPSAADWKRISRGFRQVIETRVAQLQRTLDDLDGCIGCGCLSLRKCALYNPDDRAAANGAGPRFILVSRKVALNLE</sequence>
<dbReference type="GO" id="GO:0006979">
    <property type="term" value="P:response to oxidative stress"/>
    <property type="evidence" value="ECO:0007669"/>
    <property type="project" value="InterPro"/>
</dbReference>
<dbReference type="SUPFAM" id="SSF46955">
    <property type="entry name" value="Putative DNA-binding domain"/>
    <property type="match status" value="1"/>
</dbReference>
<dbReference type="AlphaFoldDB" id="A0A4S1WNN3"/>
<dbReference type="EMBL" id="SRXU01000002">
    <property type="protein sequence ID" value="TGX44513.1"/>
    <property type="molecule type" value="Genomic_DNA"/>
</dbReference>
<evidence type="ECO:0000256" key="2">
    <source>
        <dbReference type="ARBA" id="ARBA00022723"/>
    </source>
</evidence>
<keyword evidence="2" id="KW-0479">Metal-binding</keyword>
<dbReference type="PROSITE" id="PS00552">
    <property type="entry name" value="HTH_MERR_1"/>
    <property type="match status" value="1"/>
</dbReference>
<keyword evidence="3" id="KW-0408">Iron</keyword>
<dbReference type="CDD" id="cd01110">
    <property type="entry name" value="HTH_SoxR"/>
    <property type="match status" value="1"/>
</dbReference>